<gene>
    <name evidence="1" type="ORF">BpHYR1_026892</name>
</gene>
<evidence type="ECO:0000313" key="1">
    <source>
        <dbReference type="EMBL" id="RNA44339.1"/>
    </source>
</evidence>
<organism evidence="1 2">
    <name type="scientific">Brachionus plicatilis</name>
    <name type="common">Marine rotifer</name>
    <name type="synonym">Brachionus muelleri</name>
    <dbReference type="NCBI Taxonomy" id="10195"/>
    <lineage>
        <taxon>Eukaryota</taxon>
        <taxon>Metazoa</taxon>
        <taxon>Spiralia</taxon>
        <taxon>Gnathifera</taxon>
        <taxon>Rotifera</taxon>
        <taxon>Eurotatoria</taxon>
        <taxon>Monogononta</taxon>
        <taxon>Pseudotrocha</taxon>
        <taxon>Ploima</taxon>
        <taxon>Brachionidae</taxon>
        <taxon>Brachionus</taxon>
    </lineage>
</organism>
<protein>
    <submittedName>
        <fullName evidence="1">Uncharacterized protein</fullName>
    </submittedName>
</protein>
<sequence>MISVEEFYVSPKFQPQPELDVIYSNLIKSSLDLLSPRSFSVSNLINQDKNCALCPLNAIKTSVWSR</sequence>
<comment type="caution">
    <text evidence="1">The sequence shown here is derived from an EMBL/GenBank/DDBJ whole genome shotgun (WGS) entry which is preliminary data.</text>
</comment>
<name>A0A3M7T8Q4_BRAPC</name>
<dbReference type="AlphaFoldDB" id="A0A3M7T8Q4"/>
<evidence type="ECO:0000313" key="2">
    <source>
        <dbReference type="Proteomes" id="UP000276133"/>
    </source>
</evidence>
<dbReference type="EMBL" id="REGN01000120">
    <property type="protein sequence ID" value="RNA44339.1"/>
    <property type="molecule type" value="Genomic_DNA"/>
</dbReference>
<reference evidence="1 2" key="1">
    <citation type="journal article" date="2018" name="Sci. Rep.">
        <title>Genomic signatures of local adaptation to the degree of environmental predictability in rotifers.</title>
        <authorList>
            <person name="Franch-Gras L."/>
            <person name="Hahn C."/>
            <person name="Garcia-Roger E.M."/>
            <person name="Carmona M.J."/>
            <person name="Serra M."/>
            <person name="Gomez A."/>
        </authorList>
    </citation>
    <scope>NUCLEOTIDE SEQUENCE [LARGE SCALE GENOMIC DNA]</scope>
    <source>
        <strain evidence="1">HYR1</strain>
    </source>
</reference>
<keyword evidence="2" id="KW-1185">Reference proteome</keyword>
<accession>A0A3M7T8Q4</accession>
<dbReference type="Proteomes" id="UP000276133">
    <property type="component" value="Unassembled WGS sequence"/>
</dbReference>
<proteinExistence type="predicted"/>